<dbReference type="InterPro" id="IPR020568">
    <property type="entry name" value="Ribosomal_Su5_D2-typ_SF"/>
</dbReference>
<dbReference type="Proteomes" id="UP001153636">
    <property type="component" value="Chromosome 3"/>
</dbReference>
<organism evidence="9 10">
    <name type="scientific">Psylliodes chrysocephalus</name>
    <dbReference type="NCBI Taxonomy" id="3402493"/>
    <lineage>
        <taxon>Eukaryota</taxon>
        <taxon>Metazoa</taxon>
        <taxon>Ecdysozoa</taxon>
        <taxon>Arthropoda</taxon>
        <taxon>Hexapoda</taxon>
        <taxon>Insecta</taxon>
        <taxon>Pterygota</taxon>
        <taxon>Neoptera</taxon>
        <taxon>Endopterygota</taxon>
        <taxon>Coleoptera</taxon>
        <taxon>Polyphaga</taxon>
        <taxon>Cucujiformia</taxon>
        <taxon>Chrysomeloidea</taxon>
        <taxon>Chrysomelidae</taxon>
        <taxon>Galerucinae</taxon>
        <taxon>Alticini</taxon>
        <taxon>Psylliodes</taxon>
    </lineage>
</organism>
<proteinExistence type="inferred from homology"/>
<sequence length="390" mass="45436">MILRQIMRVVHPLRPVTLQKNILAGINGSDSYSTEIKDSVPQEEPTKKNISKAMKAYLERAKEHEDFMQKQREEFQIGKRHLANMMGEDPETFTQDDIDHAIEYLFPSGLYEKKARPLMKPPEEVFPQRKAAEFDESGRPYHFLFYTGKPNYYQVLHDISHHLIELNKFEDSMIRKKIQPDPNLALDLSGYQWIDKESLEEKLVETIGDKDYEYFINCFVRLTAVPYAYKIKDFIFEYTEPLLNQVQTYDAVKPHIDSDGKQFITVYECPRKAARGDVTIRFPGTGKITINNQGITYFEDVQSREQLLFPLIFTDMLNKVDIECNVSGGGPSGQAGALRWGIAWGLRSFVDQDIIEKMRIAGLLTKDYRTRERKKPGQWGARRKFTWKKR</sequence>
<dbReference type="GO" id="GO:0006412">
    <property type="term" value="P:translation"/>
    <property type="evidence" value="ECO:0007669"/>
    <property type="project" value="InterPro"/>
</dbReference>
<dbReference type="GO" id="GO:0003723">
    <property type="term" value="F:RNA binding"/>
    <property type="evidence" value="ECO:0007669"/>
    <property type="project" value="TreeGrafter"/>
</dbReference>
<accession>A0A9P0CYB0</accession>
<dbReference type="OrthoDB" id="10254627at2759"/>
<evidence type="ECO:0000256" key="5">
    <source>
        <dbReference type="ARBA" id="ARBA00023128"/>
    </source>
</evidence>
<dbReference type="EMBL" id="OV651815">
    <property type="protein sequence ID" value="CAH1108010.1"/>
    <property type="molecule type" value="Genomic_DNA"/>
</dbReference>
<dbReference type="FunFam" id="3.30.230.10:FF:000035">
    <property type="entry name" value="28S ribosomal protein S9, mitochondrial"/>
    <property type="match status" value="1"/>
</dbReference>
<dbReference type="GO" id="GO:0003735">
    <property type="term" value="F:structural constituent of ribosome"/>
    <property type="evidence" value="ECO:0007669"/>
    <property type="project" value="InterPro"/>
</dbReference>
<comment type="subcellular location">
    <subcellularLocation>
        <location evidence="1">Mitochondrion</location>
    </subcellularLocation>
</comment>
<dbReference type="PANTHER" id="PTHR21569">
    <property type="entry name" value="RIBOSOMAL PROTEIN S9"/>
    <property type="match status" value="1"/>
</dbReference>
<dbReference type="InterPro" id="IPR000754">
    <property type="entry name" value="Ribosomal_uS9"/>
</dbReference>
<evidence type="ECO:0000256" key="6">
    <source>
        <dbReference type="ARBA" id="ARBA00023274"/>
    </source>
</evidence>
<evidence type="ECO:0000256" key="1">
    <source>
        <dbReference type="ARBA" id="ARBA00004173"/>
    </source>
</evidence>
<keyword evidence="5" id="KW-0496">Mitochondrion</keyword>
<dbReference type="InterPro" id="IPR014721">
    <property type="entry name" value="Ribsml_uS5_D2-typ_fold_subgr"/>
</dbReference>
<gene>
    <name evidence="9" type="ORF">PSYICH_LOCUS9284</name>
</gene>
<evidence type="ECO:0000313" key="10">
    <source>
        <dbReference type="Proteomes" id="UP001153636"/>
    </source>
</evidence>
<dbReference type="Pfam" id="PF00380">
    <property type="entry name" value="Ribosomal_S9"/>
    <property type="match status" value="1"/>
</dbReference>
<keyword evidence="4" id="KW-0689">Ribosomal protein</keyword>
<keyword evidence="3" id="KW-0809">Transit peptide</keyword>
<evidence type="ECO:0000256" key="3">
    <source>
        <dbReference type="ARBA" id="ARBA00022946"/>
    </source>
</evidence>
<dbReference type="GO" id="GO:0005763">
    <property type="term" value="C:mitochondrial small ribosomal subunit"/>
    <property type="evidence" value="ECO:0007669"/>
    <property type="project" value="TreeGrafter"/>
</dbReference>
<dbReference type="SUPFAM" id="SSF54211">
    <property type="entry name" value="Ribosomal protein S5 domain 2-like"/>
    <property type="match status" value="1"/>
</dbReference>
<evidence type="ECO:0000256" key="7">
    <source>
        <dbReference type="ARBA" id="ARBA00039318"/>
    </source>
</evidence>
<dbReference type="Gene3D" id="3.30.230.10">
    <property type="match status" value="1"/>
</dbReference>
<dbReference type="PANTHER" id="PTHR21569:SF1">
    <property type="entry name" value="SMALL RIBOSOMAL SUBUNIT PROTEIN US9M"/>
    <property type="match status" value="1"/>
</dbReference>
<dbReference type="AlphaFoldDB" id="A0A9P0CYB0"/>
<name>A0A9P0CYB0_9CUCU</name>
<protein>
    <recommendedName>
        <fullName evidence="7">Small ribosomal subunit protein uS9m</fullName>
    </recommendedName>
    <alternativeName>
        <fullName evidence="8">28S ribosomal protein S9, mitochondrial</fullName>
    </alternativeName>
</protein>
<evidence type="ECO:0000313" key="9">
    <source>
        <dbReference type="EMBL" id="CAH1108010.1"/>
    </source>
</evidence>
<evidence type="ECO:0000256" key="8">
    <source>
        <dbReference type="ARBA" id="ARBA00076042"/>
    </source>
</evidence>
<evidence type="ECO:0000256" key="2">
    <source>
        <dbReference type="ARBA" id="ARBA00005251"/>
    </source>
</evidence>
<keyword evidence="6" id="KW-0687">Ribonucleoprotein</keyword>
<evidence type="ECO:0000256" key="4">
    <source>
        <dbReference type="ARBA" id="ARBA00022980"/>
    </source>
</evidence>
<comment type="similarity">
    <text evidence="2">Belongs to the universal ribosomal protein uS9 family.</text>
</comment>
<reference evidence="9" key="1">
    <citation type="submission" date="2022-01" db="EMBL/GenBank/DDBJ databases">
        <authorList>
            <person name="King R."/>
        </authorList>
    </citation>
    <scope>NUCLEOTIDE SEQUENCE</scope>
</reference>
<keyword evidence="10" id="KW-1185">Reference proteome</keyword>
<dbReference type="GO" id="GO:0005743">
    <property type="term" value="C:mitochondrial inner membrane"/>
    <property type="evidence" value="ECO:0007669"/>
    <property type="project" value="UniProtKB-ARBA"/>
</dbReference>